<accession>A0A7C9E9X5</accession>
<dbReference type="EMBL" id="GISG01205765">
    <property type="protein sequence ID" value="MBA4659988.1"/>
    <property type="molecule type" value="Transcribed_RNA"/>
</dbReference>
<organism evidence="1">
    <name type="scientific">Opuntia streptacantha</name>
    <name type="common">Prickly pear cactus</name>
    <name type="synonym">Opuntia cardona</name>
    <dbReference type="NCBI Taxonomy" id="393608"/>
    <lineage>
        <taxon>Eukaryota</taxon>
        <taxon>Viridiplantae</taxon>
        <taxon>Streptophyta</taxon>
        <taxon>Embryophyta</taxon>
        <taxon>Tracheophyta</taxon>
        <taxon>Spermatophyta</taxon>
        <taxon>Magnoliopsida</taxon>
        <taxon>eudicotyledons</taxon>
        <taxon>Gunneridae</taxon>
        <taxon>Pentapetalae</taxon>
        <taxon>Caryophyllales</taxon>
        <taxon>Cactineae</taxon>
        <taxon>Cactaceae</taxon>
        <taxon>Opuntioideae</taxon>
        <taxon>Opuntia</taxon>
    </lineage>
</organism>
<protein>
    <submittedName>
        <fullName evidence="1">Uncharacterized protein</fullName>
    </submittedName>
</protein>
<dbReference type="EMBL" id="GISG01205742">
    <property type="protein sequence ID" value="MBA4659984.1"/>
    <property type="molecule type" value="Transcribed_RNA"/>
</dbReference>
<reference evidence="1" key="1">
    <citation type="journal article" date="2013" name="J. Plant Res.">
        <title>Effect of fungi and light on seed germination of three Opuntia species from semiarid lands of central Mexico.</title>
        <authorList>
            <person name="Delgado-Sanchez P."/>
            <person name="Jimenez-Bremont J.F."/>
            <person name="Guerrero-Gonzalez Mde L."/>
            <person name="Flores J."/>
        </authorList>
    </citation>
    <scope>NUCLEOTIDE SEQUENCE</scope>
    <source>
        <tissue evidence="1">Cladode</tissue>
    </source>
</reference>
<dbReference type="AlphaFoldDB" id="A0A7C9E9X5"/>
<dbReference type="EMBL" id="GISG01205754">
    <property type="protein sequence ID" value="MBA4659986.1"/>
    <property type="molecule type" value="Transcribed_RNA"/>
</dbReference>
<dbReference type="EMBL" id="GISG01205763">
    <property type="protein sequence ID" value="MBA4659987.1"/>
    <property type="molecule type" value="Transcribed_RNA"/>
</dbReference>
<dbReference type="EMBL" id="GISG01205745">
    <property type="protein sequence ID" value="MBA4659985.1"/>
    <property type="molecule type" value="Transcribed_RNA"/>
</dbReference>
<reference evidence="1" key="2">
    <citation type="submission" date="2020-07" db="EMBL/GenBank/DDBJ databases">
        <authorList>
            <person name="Vera ALvarez R."/>
            <person name="Arias-Moreno D.M."/>
            <person name="Jimenez-Jacinto V."/>
            <person name="Jimenez-Bremont J.F."/>
            <person name="Swaminathan K."/>
            <person name="Moose S.P."/>
            <person name="Guerrero-Gonzalez M.L."/>
            <person name="Marino-Ramirez L."/>
            <person name="Landsman D."/>
            <person name="Rodriguez-Kessler M."/>
            <person name="Delgado-Sanchez P."/>
        </authorList>
    </citation>
    <scope>NUCLEOTIDE SEQUENCE</scope>
    <source>
        <tissue evidence="1">Cladode</tissue>
    </source>
</reference>
<sequence>MSTAGEGTTIENPRTVPITLFHSPGSFKWDANITEYKISSTDIIIRGGKIGLTYHWAYYRIGRSPVLLTGFSRDATIILRCGHHLQGILATELGRVSRRINTRRPISILLYIYL</sequence>
<evidence type="ECO:0000313" key="1">
    <source>
        <dbReference type="EMBL" id="MBA4659986.1"/>
    </source>
</evidence>
<dbReference type="EMBL" id="GISG01205766">
    <property type="protein sequence ID" value="MBA4659989.1"/>
    <property type="molecule type" value="Transcribed_RNA"/>
</dbReference>
<name>A0A7C9E9X5_OPUST</name>
<proteinExistence type="predicted"/>